<evidence type="ECO:0000313" key="3">
    <source>
        <dbReference type="Proteomes" id="UP000199202"/>
    </source>
</evidence>
<reference evidence="2 3" key="1">
    <citation type="submission" date="2016-10" db="EMBL/GenBank/DDBJ databases">
        <authorList>
            <person name="de Groot N.N."/>
        </authorList>
    </citation>
    <scope>NUCLEOTIDE SEQUENCE [LARGE SCALE GENOMIC DNA]</scope>
    <source>
        <strain evidence="2 3">CGMCC 4.6533</strain>
    </source>
</reference>
<feature type="region of interest" description="Disordered" evidence="1">
    <location>
        <begin position="328"/>
        <end position="347"/>
    </location>
</feature>
<organism evidence="2 3">
    <name type="scientific">Nonomuraea jiangxiensis</name>
    <dbReference type="NCBI Taxonomy" id="633440"/>
    <lineage>
        <taxon>Bacteria</taxon>
        <taxon>Bacillati</taxon>
        <taxon>Actinomycetota</taxon>
        <taxon>Actinomycetes</taxon>
        <taxon>Streptosporangiales</taxon>
        <taxon>Streptosporangiaceae</taxon>
        <taxon>Nonomuraea</taxon>
    </lineage>
</organism>
<evidence type="ECO:0000313" key="2">
    <source>
        <dbReference type="EMBL" id="SDL71089.1"/>
    </source>
</evidence>
<proteinExistence type="predicted"/>
<evidence type="ECO:0000256" key="1">
    <source>
        <dbReference type="SAM" id="MobiDB-lite"/>
    </source>
</evidence>
<sequence>MGWSMAFRLVRLPCGCMGGVAPPYGTMPAPAPQAPSPNTLRQCERLRPPTAARSNRRAVGAFTSLPVRLTCVDVRLTSPALRSKGRRTCRALRLIPAELRAPVHNVVASGDGPADRVALALSTPAEPRESRPCGRGPRWVDLYSASASTRSIASGPSIREMVSRRTLKSWLCTVRPASRAASTSASRQSRLPGRAGSGACCRYWCLLSTAARSSGNVIRPEPIAPRSRATSTTSCPVSASSRASELMASHAAVRAKCSTLSISPAAAPPPSPAATWYRWSGSERSSGRAAKDRLGAPPARATALGEPALPPPPSASLTTVVLHLEHGRRTQARSPPCGSAGSQMSAW</sequence>
<gene>
    <name evidence="2" type="ORF">SAMN05421869_129117</name>
</gene>
<dbReference type="Proteomes" id="UP000199202">
    <property type="component" value="Unassembled WGS sequence"/>
</dbReference>
<name>A0A1G9MA47_9ACTN</name>
<dbReference type="AlphaFoldDB" id="A0A1G9MA47"/>
<feature type="compositionally biased region" description="Basic and acidic residues" evidence="1">
    <location>
        <begin position="285"/>
        <end position="294"/>
    </location>
</feature>
<accession>A0A1G9MA47</accession>
<keyword evidence="3" id="KW-1185">Reference proteome</keyword>
<dbReference type="EMBL" id="FNDJ01000029">
    <property type="protein sequence ID" value="SDL71089.1"/>
    <property type="molecule type" value="Genomic_DNA"/>
</dbReference>
<protein>
    <submittedName>
        <fullName evidence="2">Uncharacterized protein</fullName>
    </submittedName>
</protein>
<feature type="region of interest" description="Disordered" evidence="1">
    <location>
        <begin position="262"/>
        <end position="316"/>
    </location>
</feature>